<keyword evidence="2" id="KW-0328">Glycosyltransferase</keyword>
<accession>A0A239IAX4</accession>
<dbReference type="GO" id="GO:0016757">
    <property type="term" value="F:glycosyltransferase activity"/>
    <property type="evidence" value="ECO:0007669"/>
    <property type="project" value="UniProtKB-KW"/>
</dbReference>
<dbReference type="PANTHER" id="PTHR43685:SF5">
    <property type="entry name" value="GLYCOSYLTRANSFERASE EPSE-RELATED"/>
    <property type="match status" value="1"/>
</dbReference>
<proteinExistence type="inferred from homology"/>
<dbReference type="Gene3D" id="3.90.550.10">
    <property type="entry name" value="Spore Coat Polysaccharide Biosynthesis Protein SpsA, Chain A"/>
    <property type="match status" value="1"/>
</dbReference>
<organism evidence="5 6">
    <name type="scientific">Geodermatophilus saharensis</name>
    <dbReference type="NCBI Taxonomy" id="1137994"/>
    <lineage>
        <taxon>Bacteria</taxon>
        <taxon>Bacillati</taxon>
        <taxon>Actinomycetota</taxon>
        <taxon>Actinomycetes</taxon>
        <taxon>Geodermatophilales</taxon>
        <taxon>Geodermatophilaceae</taxon>
        <taxon>Geodermatophilus</taxon>
    </lineage>
</organism>
<reference evidence="6" key="1">
    <citation type="submission" date="2017-06" db="EMBL/GenBank/DDBJ databases">
        <authorList>
            <person name="Varghese N."/>
            <person name="Submissions S."/>
        </authorList>
    </citation>
    <scope>NUCLEOTIDE SEQUENCE [LARGE SCALE GENOMIC DNA]</scope>
    <source>
        <strain evidence="6">DSM 45423</strain>
    </source>
</reference>
<comment type="similarity">
    <text evidence="1">Belongs to the glycosyltransferase 2 family.</text>
</comment>
<dbReference type="Proteomes" id="UP000198386">
    <property type="component" value="Unassembled WGS sequence"/>
</dbReference>
<evidence type="ECO:0000256" key="2">
    <source>
        <dbReference type="ARBA" id="ARBA00022676"/>
    </source>
</evidence>
<keyword evidence="6" id="KW-1185">Reference proteome</keyword>
<name>A0A239IAX4_9ACTN</name>
<dbReference type="InterPro" id="IPR001173">
    <property type="entry name" value="Glyco_trans_2-like"/>
</dbReference>
<sequence>MTAEPLVSVVMPVRDGARYLDEAIASVLSQTLRELELVVVDDGSSDATPGILHAWQERDPRVRAHRRNEPGGVARALREGVDLAAAPYLARLDADDRAAPDRLRRQLEAFRARPALGLLGTGARYVDDAGRVFRVEVAPSGPAVARELRHGNVFFHPSVVMRRSAYDTAGGYRPQLEPAEDLDLWLRIAEHSEVDNLPEPLIDYRVHGAQSGFVALRAQATASAAALWAASVRATGAPDPAEDLERIDEALLVAHGVGVPDLRRRHLDAYSWAAETYERAGYSGIASSCWRAARVEAAALGRAEEGRLLLRRGSFRRSLGRRTAGLLDRARAAVVAPELLVPQSLRHRVGGNPAGR</sequence>
<dbReference type="RefSeq" id="WP_089405879.1">
    <property type="nucleotide sequence ID" value="NZ_FZOH01000010.1"/>
</dbReference>
<evidence type="ECO:0000256" key="1">
    <source>
        <dbReference type="ARBA" id="ARBA00006739"/>
    </source>
</evidence>
<evidence type="ECO:0000259" key="4">
    <source>
        <dbReference type="Pfam" id="PF00535"/>
    </source>
</evidence>
<dbReference type="Pfam" id="PF00535">
    <property type="entry name" value="Glycos_transf_2"/>
    <property type="match status" value="1"/>
</dbReference>
<feature type="domain" description="Glycosyltransferase 2-like" evidence="4">
    <location>
        <begin position="8"/>
        <end position="166"/>
    </location>
</feature>
<dbReference type="InterPro" id="IPR029044">
    <property type="entry name" value="Nucleotide-diphossugar_trans"/>
</dbReference>
<dbReference type="EMBL" id="FZOH01000010">
    <property type="protein sequence ID" value="SNS90213.1"/>
    <property type="molecule type" value="Genomic_DNA"/>
</dbReference>
<protein>
    <submittedName>
        <fullName evidence="5">Glycosyl transferase family 2</fullName>
    </submittedName>
</protein>
<dbReference type="AlphaFoldDB" id="A0A239IAX4"/>
<evidence type="ECO:0000313" key="5">
    <source>
        <dbReference type="EMBL" id="SNS90213.1"/>
    </source>
</evidence>
<keyword evidence="3 5" id="KW-0808">Transferase</keyword>
<evidence type="ECO:0000313" key="6">
    <source>
        <dbReference type="Proteomes" id="UP000198386"/>
    </source>
</evidence>
<dbReference type="SUPFAM" id="SSF53448">
    <property type="entry name" value="Nucleotide-diphospho-sugar transferases"/>
    <property type="match status" value="1"/>
</dbReference>
<evidence type="ECO:0000256" key="3">
    <source>
        <dbReference type="ARBA" id="ARBA00022679"/>
    </source>
</evidence>
<gene>
    <name evidence="5" type="ORF">SAMN04488107_4241</name>
</gene>
<dbReference type="OrthoDB" id="4529776at2"/>
<dbReference type="InterPro" id="IPR050834">
    <property type="entry name" value="Glycosyltransf_2"/>
</dbReference>
<dbReference type="PANTHER" id="PTHR43685">
    <property type="entry name" value="GLYCOSYLTRANSFERASE"/>
    <property type="match status" value="1"/>
</dbReference>